<keyword evidence="4" id="KW-1185">Reference proteome</keyword>
<name>A0AAD6ZPV4_9AGAR</name>
<feature type="domain" description="DUF5648" evidence="2">
    <location>
        <begin position="56"/>
        <end position="182"/>
    </location>
</feature>
<feature type="signal peptide" evidence="1">
    <location>
        <begin position="1"/>
        <end position="25"/>
    </location>
</feature>
<evidence type="ECO:0000313" key="3">
    <source>
        <dbReference type="EMBL" id="KAJ7331565.1"/>
    </source>
</evidence>
<gene>
    <name evidence="3" type="ORF">DFH08DRAFT_1083977</name>
</gene>
<organism evidence="3 4">
    <name type="scientific">Mycena albidolilacea</name>
    <dbReference type="NCBI Taxonomy" id="1033008"/>
    <lineage>
        <taxon>Eukaryota</taxon>
        <taxon>Fungi</taxon>
        <taxon>Dikarya</taxon>
        <taxon>Basidiomycota</taxon>
        <taxon>Agaricomycotina</taxon>
        <taxon>Agaricomycetes</taxon>
        <taxon>Agaricomycetidae</taxon>
        <taxon>Agaricales</taxon>
        <taxon>Marasmiineae</taxon>
        <taxon>Mycenaceae</taxon>
        <taxon>Mycena</taxon>
    </lineage>
</organism>
<sequence length="189" mass="20534">MKFPLIFGSTTIALLLAFFASRSAAQKIVVKAPSPLTCGNPSDAVPLYWSTIPSVDVFYTTVISDITSVVRGDGYDFGGIACLVFTTQELSTVPLFHVYNGNLIDNFYTTSTTERDLALESGYTASPTAAYIYPSQICGSIPFYRIYSSIDTVHIYTINVTERDAILALGGWTDEGITGYVLDFHSTCA</sequence>
<keyword evidence="1" id="KW-0732">Signal</keyword>
<dbReference type="EMBL" id="JARIHO010000035">
    <property type="protein sequence ID" value="KAJ7331565.1"/>
    <property type="molecule type" value="Genomic_DNA"/>
</dbReference>
<evidence type="ECO:0000259" key="2">
    <source>
        <dbReference type="Pfam" id="PF18885"/>
    </source>
</evidence>
<dbReference type="Proteomes" id="UP001218218">
    <property type="component" value="Unassembled WGS sequence"/>
</dbReference>
<dbReference type="Pfam" id="PF18885">
    <property type="entry name" value="DUF5648"/>
    <property type="match status" value="1"/>
</dbReference>
<dbReference type="AlphaFoldDB" id="A0AAD6ZPV4"/>
<reference evidence="3" key="1">
    <citation type="submission" date="2023-03" db="EMBL/GenBank/DDBJ databases">
        <title>Massive genome expansion in bonnet fungi (Mycena s.s.) driven by repeated elements and novel gene families across ecological guilds.</title>
        <authorList>
            <consortium name="Lawrence Berkeley National Laboratory"/>
            <person name="Harder C.B."/>
            <person name="Miyauchi S."/>
            <person name="Viragh M."/>
            <person name="Kuo A."/>
            <person name="Thoen E."/>
            <person name="Andreopoulos B."/>
            <person name="Lu D."/>
            <person name="Skrede I."/>
            <person name="Drula E."/>
            <person name="Henrissat B."/>
            <person name="Morin E."/>
            <person name="Kohler A."/>
            <person name="Barry K."/>
            <person name="LaButti K."/>
            <person name="Morin E."/>
            <person name="Salamov A."/>
            <person name="Lipzen A."/>
            <person name="Mereny Z."/>
            <person name="Hegedus B."/>
            <person name="Baldrian P."/>
            <person name="Stursova M."/>
            <person name="Weitz H."/>
            <person name="Taylor A."/>
            <person name="Grigoriev I.V."/>
            <person name="Nagy L.G."/>
            <person name="Martin F."/>
            <person name="Kauserud H."/>
        </authorList>
    </citation>
    <scope>NUCLEOTIDE SEQUENCE</scope>
    <source>
        <strain evidence="3">CBHHK002</strain>
    </source>
</reference>
<accession>A0AAD6ZPV4</accession>
<dbReference type="InterPro" id="IPR043708">
    <property type="entry name" value="DUF5648"/>
</dbReference>
<evidence type="ECO:0000313" key="4">
    <source>
        <dbReference type="Proteomes" id="UP001218218"/>
    </source>
</evidence>
<protein>
    <recommendedName>
        <fullName evidence="2">DUF5648 domain-containing protein</fullName>
    </recommendedName>
</protein>
<feature type="chain" id="PRO_5042189259" description="DUF5648 domain-containing protein" evidence="1">
    <location>
        <begin position="26"/>
        <end position="189"/>
    </location>
</feature>
<evidence type="ECO:0000256" key="1">
    <source>
        <dbReference type="SAM" id="SignalP"/>
    </source>
</evidence>
<comment type="caution">
    <text evidence="3">The sequence shown here is derived from an EMBL/GenBank/DDBJ whole genome shotgun (WGS) entry which is preliminary data.</text>
</comment>
<proteinExistence type="predicted"/>